<dbReference type="Pfam" id="PF13424">
    <property type="entry name" value="TPR_12"/>
    <property type="match status" value="1"/>
</dbReference>
<dbReference type="InterPro" id="IPR011990">
    <property type="entry name" value="TPR-like_helical_dom_sf"/>
</dbReference>
<dbReference type="SUPFAM" id="SSF48452">
    <property type="entry name" value="TPR-like"/>
    <property type="match status" value="1"/>
</dbReference>
<evidence type="ECO:0000313" key="6">
    <source>
        <dbReference type="Proteomes" id="UP000000759"/>
    </source>
</evidence>
<dbReference type="Gene3D" id="1.25.40.10">
    <property type="entry name" value="Tetratricopeptide repeat domain"/>
    <property type="match status" value="1"/>
</dbReference>
<feature type="repeat" description="TPR" evidence="3">
    <location>
        <begin position="362"/>
        <end position="395"/>
    </location>
</feature>
<protein>
    <recommendedName>
        <fullName evidence="7">Kinesin light chain</fullName>
    </recommendedName>
</protein>
<keyword evidence="6" id="KW-1185">Reference proteome</keyword>
<dbReference type="PANTHER" id="PTHR45641">
    <property type="entry name" value="TETRATRICOPEPTIDE REPEAT PROTEIN (AFU_ORTHOLOGUE AFUA_6G03870)"/>
    <property type="match status" value="1"/>
</dbReference>
<dbReference type="RefSeq" id="XP_002182783.1">
    <property type="nucleotide sequence ID" value="XM_002182747.1"/>
</dbReference>
<dbReference type="InterPro" id="IPR019734">
    <property type="entry name" value="TPR_rpt"/>
</dbReference>
<feature type="compositionally biased region" description="Polar residues" evidence="4">
    <location>
        <begin position="130"/>
        <end position="143"/>
    </location>
</feature>
<evidence type="ECO:0000256" key="3">
    <source>
        <dbReference type="PROSITE-ProRule" id="PRU00339"/>
    </source>
</evidence>
<reference evidence="5 6" key="1">
    <citation type="journal article" date="2008" name="Nature">
        <title>The Phaeodactylum genome reveals the evolutionary history of diatom genomes.</title>
        <authorList>
            <person name="Bowler C."/>
            <person name="Allen A.E."/>
            <person name="Badger J.H."/>
            <person name="Grimwood J."/>
            <person name="Jabbari K."/>
            <person name="Kuo A."/>
            <person name="Maheswari U."/>
            <person name="Martens C."/>
            <person name="Maumus F."/>
            <person name="Otillar R.P."/>
            <person name="Rayko E."/>
            <person name="Salamov A."/>
            <person name="Vandepoele K."/>
            <person name="Beszteri B."/>
            <person name="Gruber A."/>
            <person name="Heijde M."/>
            <person name="Katinka M."/>
            <person name="Mock T."/>
            <person name="Valentin K."/>
            <person name="Verret F."/>
            <person name="Berges J.A."/>
            <person name="Brownlee C."/>
            <person name="Cadoret J.P."/>
            <person name="Chiovitti A."/>
            <person name="Choi C.J."/>
            <person name="Coesel S."/>
            <person name="De Martino A."/>
            <person name="Detter J.C."/>
            <person name="Durkin C."/>
            <person name="Falciatore A."/>
            <person name="Fournet J."/>
            <person name="Haruta M."/>
            <person name="Huysman M.J."/>
            <person name="Jenkins B.D."/>
            <person name="Jiroutova K."/>
            <person name="Jorgensen R.E."/>
            <person name="Joubert Y."/>
            <person name="Kaplan A."/>
            <person name="Kroger N."/>
            <person name="Kroth P.G."/>
            <person name="La Roche J."/>
            <person name="Lindquist E."/>
            <person name="Lommer M."/>
            <person name="Martin-Jezequel V."/>
            <person name="Lopez P.J."/>
            <person name="Lucas S."/>
            <person name="Mangogna M."/>
            <person name="McGinnis K."/>
            <person name="Medlin L.K."/>
            <person name="Montsant A."/>
            <person name="Oudot-Le Secq M.P."/>
            <person name="Napoli C."/>
            <person name="Obornik M."/>
            <person name="Parker M.S."/>
            <person name="Petit J.L."/>
            <person name="Porcel B.M."/>
            <person name="Poulsen N."/>
            <person name="Robison M."/>
            <person name="Rychlewski L."/>
            <person name="Rynearson T.A."/>
            <person name="Schmutz J."/>
            <person name="Shapiro H."/>
            <person name="Siaut M."/>
            <person name="Stanley M."/>
            <person name="Sussman M.R."/>
            <person name="Taylor A.R."/>
            <person name="Vardi A."/>
            <person name="von Dassow P."/>
            <person name="Vyverman W."/>
            <person name="Willis A."/>
            <person name="Wyrwicz L.S."/>
            <person name="Rokhsar D.S."/>
            <person name="Weissenbach J."/>
            <person name="Armbrust E.V."/>
            <person name="Green B.R."/>
            <person name="Van de Peer Y."/>
            <person name="Grigoriev I.V."/>
        </authorList>
    </citation>
    <scope>NUCLEOTIDE SEQUENCE [LARGE SCALE GENOMIC DNA]</scope>
    <source>
        <strain evidence="5 6">CCAP 1055/1</strain>
    </source>
</reference>
<feature type="compositionally biased region" description="Polar residues" evidence="4">
    <location>
        <begin position="104"/>
        <end position="116"/>
    </location>
</feature>
<sequence length="678" mass="75337">MNSLFHRLNDRRKSRRKSKEDEPQSSSTAALSSKDLQSTELEPTARQTRRETARRRSTKVSESSRRSMNGNAGSPVGTSTVSVNDRSPRTRNTDPPSPRRSKRTLQGVQEEQQKSINALLGNGTRRHRTSLPSTPETQRSTPGSVADRTRLTPAEATVKRLRARQSRPHTGSASTSAVPEKKSVKDKEPPHDQRSENLETESVVADQCNEVSRQAAALDQEGNSFFEKGEYDQAFLRYEKALTLKRSIMEDFKPRLAATKAATSAQHEASLVASVATSINNMTYLKQRAGQASAEESLASYLRALQMKREILGPDHLSVGKTLNNIGSVFYLKREFEPALKAYQDAHVILAKQLGASHLDVGTIISNIGDVYAAMGERSLALENYHKALDIRWTTLGKQDPKVVRLMQQVASLETGSQPQKPVGDLSDSEDEEFAREDRARHEVIQKEVKTLKKELAEDMKFFDLMERQMAIDMVKDKTRIFREMHDLDKQGKEVGKNSETKSSTDLEDSFSSVPGAASPNPMPTIPHSPVIAAVNAQMERRTPMKSSPRLETPKSTKSLSAQERNEALSSVRTRLAKLRNDRAAAGKDQKEYERKSYLASLQQKKNEATPRRHYMDATASSAAKSSYSLSPIPIAASPIAHSVPGQTKIDWKESISARRKLSLTPEVAPIDVEVNRA</sequence>
<dbReference type="HOGENOM" id="CLU_386121_0_0_1"/>
<dbReference type="KEGG" id="pti:PHATRDRAFT_48337"/>
<evidence type="ECO:0000256" key="2">
    <source>
        <dbReference type="ARBA" id="ARBA00022803"/>
    </source>
</evidence>
<feature type="region of interest" description="Disordered" evidence="4">
    <location>
        <begin position="414"/>
        <end position="439"/>
    </location>
</feature>
<keyword evidence="1" id="KW-0677">Repeat</keyword>
<name>B7G6S6_PHATC</name>
<accession>B7G6S6</accession>
<proteinExistence type="predicted"/>
<feature type="compositionally biased region" description="Polar residues" evidence="4">
    <location>
        <begin position="168"/>
        <end position="177"/>
    </location>
</feature>
<feature type="region of interest" description="Disordered" evidence="4">
    <location>
        <begin position="541"/>
        <end position="572"/>
    </location>
</feature>
<feature type="compositionally biased region" description="Polar residues" evidence="4">
    <location>
        <begin position="66"/>
        <end position="85"/>
    </location>
</feature>
<dbReference type="Proteomes" id="UP000000759">
    <property type="component" value="Chromosome 17"/>
</dbReference>
<feature type="region of interest" description="Disordered" evidence="4">
    <location>
        <begin position="487"/>
        <end position="528"/>
    </location>
</feature>
<evidence type="ECO:0000313" key="5">
    <source>
        <dbReference type="EMBL" id="EEC45519.1"/>
    </source>
</evidence>
<feature type="region of interest" description="Disordered" evidence="4">
    <location>
        <begin position="1"/>
        <end position="202"/>
    </location>
</feature>
<gene>
    <name evidence="5" type="ORF">PHATRDRAFT_48337</name>
</gene>
<feature type="repeat" description="TPR" evidence="3">
    <location>
        <begin position="215"/>
        <end position="248"/>
    </location>
</feature>
<feature type="compositionally biased region" description="Polar residues" evidence="4">
    <location>
        <begin position="24"/>
        <end position="41"/>
    </location>
</feature>
<dbReference type="GeneID" id="7203556"/>
<feature type="compositionally biased region" description="Basic and acidic residues" evidence="4">
    <location>
        <begin position="179"/>
        <end position="197"/>
    </location>
</feature>
<dbReference type="OrthoDB" id="48640at2759"/>
<keyword evidence="2 3" id="KW-0802">TPR repeat</keyword>
<organism evidence="5 6">
    <name type="scientific">Phaeodactylum tricornutum (strain CCAP 1055/1)</name>
    <dbReference type="NCBI Taxonomy" id="556484"/>
    <lineage>
        <taxon>Eukaryota</taxon>
        <taxon>Sar</taxon>
        <taxon>Stramenopiles</taxon>
        <taxon>Ochrophyta</taxon>
        <taxon>Bacillariophyta</taxon>
        <taxon>Bacillariophyceae</taxon>
        <taxon>Bacillariophycidae</taxon>
        <taxon>Naviculales</taxon>
        <taxon>Phaeodactylaceae</taxon>
        <taxon>Phaeodactylum</taxon>
    </lineage>
</organism>
<evidence type="ECO:0008006" key="7">
    <source>
        <dbReference type="Google" id="ProtNLM"/>
    </source>
</evidence>
<dbReference type="PROSITE" id="PS50005">
    <property type="entry name" value="TPR"/>
    <property type="match status" value="2"/>
</dbReference>
<dbReference type="SMART" id="SM00028">
    <property type="entry name" value="TPR"/>
    <property type="match status" value="3"/>
</dbReference>
<dbReference type="PaxDb" id="2850-Phatr48337"/>
<evidence type="ECO:0000256" key="1">
    <source>
        <dbReference type="ARBA" id="ARBA00022737"/>
    </source>
</evidence>
<reference evidence="6" key="2">
    <citation type="submission" date="2008-08" db="EMBL/GenBank/DDBJ databases">
        <authorList>
            <consortium name="Diatom Consortium"/>
            <person name="Grigoriev I."/>
            <person name="Grimwood J."/>
            <person name="Kuo A."/>
            <person name="Otillar R.P."/>
            <person name="Salamov A."/>
            <person name="Detter J.C."/>
            <person name="Lindquist E."/>
            <person name="Shapiro H."/>
            <person name="Lucas S."/>
            <person name="Glavina del Rio T."/>
            <person name="Pitluck S."/>
            <person name="Rokhsar D."/>
            <person name="Bowler C."/>
        </authorList>
    </citation>
    <scope>GENOME REANNOTATION</scope>
    <source>
        <strain evidence="6">CCAP 1055/1</strain>
    </source>
</reference>
<feature type="compositionally biased region" description="Polar residues" evidence="4">
    <location>
        <begin position="554"/>
        <end position="572"/>
    </location>
</feature>
<dbReference type="Pfam" id="PF13374">
    <property type="entry name" value="TPR_10"/>
    <property type="match status" value="1"/>
</dbReference>
<dbReference type="EMBL" id="CM000619">
    <property type="protein sequence ID" value="EEC45519.1"/>
    <property type="molecule type" value="Genomic_DNA"/>
</dbReference>
<evidence type="ECO:0000256" key="4">
    <source>
        <dbReference type="SAM" id="MobiDB-lite"/>
    </source>
</evidence>
<dbReference type="PANTHER" id="PTHR45641:SF19">
    <property type="entry name" value="NEPHROCYSTIN-3"/>
    <property type="match status" value="1"/>
</dbReference>
<dbReference type="InParanoid" id="B7G6S6"/>
<feature type="compositionally biased region" description="Basic and acidic residues" evidence="4">
    <location>
        <begin position="487"/>
        <end position="505"/>
    </location>
</feature>
<dbReference type="AlphaFoldDB" id="B7G6S6"/>